<evidence type="ECO:0000256" key="1">
    <source>
        <dbReference type="ARBA" id="ARBA00022618"/>
    </source>
</evidence>
<dbReference type="Gene3D" id="3.30.110.150">
    <property type="entry name" value="SepF-like protein"/>
    <property type="match status" value="1"/>
</dbReference>
<evidence type="ECO:0000256" key="5">
    <source>
        <dbReference type="SAM" id="MobiDB-lite"/>
    </source>
</evidence>
<dbReference type="GO" id="GO:0000917">
    <property type="term" value="P:division septum assembly"/>
    <property type="evidence" value="ECO:0007669"/>
    <property type="project" value="UniProtKB-KW"/>
</dbReference>
<keyword evidence="1 6" id="KW-0132">Cell division</keyword>
<comment type="function">
    <text evidence="4">Cell division protein that is part of the divisome complex and is recruited early to the Z-ring. Probably stimulates Z-ring formation, perhaps through the cross-linking of FtsZ protofilaments. Its function overlaps with FtsA.</text>
</comment>
<name>A0A1T4JUW9_9FUSO</name>
<accession>A0A1T4JUW9</accession>
<dbReference type="InterPro" id="IPR007561">
    <property type="entry name" value="Cell_div_SepF/SepF-rel"/>
</dbReference>
<evidence type="ECO:0000256" key="4">
    <source>
        <dbReference type="ARBA" id="ARBA00044936"/>
    </source>
</evidence>
<dbReference type="Proteomes" id="UP000191153">
    <property type="component" value="Unassembled WGS sequence"/>
</dbReference>
<dbReference type="OrthoDB" id="87270at2"/>
<evidence type="ECO:0000256" key="3">
    <source>
        <dbReference type="ARBA" id="ARBA00023306"/>
    </source>
</evidence>
<dbReference type="STRING" id="180163.SAMN02745174_00093"/>
<gene>
    <name evidence="6" type="ORF">SAMN02745174_00093</name>
</gene>
<feature type="compositionally biased region" description="Polar residues" evidence="5">
    <location>
        <begin position="53"/>
        <end position="70"/>
    </location>
</feature>
<evidence type="ECO:0000313" key="7">
    <source>
        <dbReference type="Proteomes" id="UP000191153"/>
    </source>
</evidence>
<feature type="region of interest" description="Disordered" evidence="5">
    <location>
        <begin position="53"/>
        <end position="72"/>
    </location>
</feature>
<evidence type="ECO:0000256" key="2">
    <source>
        <dbReference type="ARBA" id="ARBA00023210"/>
    </source>
</evidence>
<dbReference type="AlphaFoldDB" id="A0A1T4JUW9"/>
<protein>
    <submittedName>
        <fullName evidence="6">Cell division inhibitor SepF</fullName>
    </submittedName>
</protein>
<reference evidence="6 7" key="1">
    <citation type="submission" date="2017-02" db="EMBL/GenBank/DDBJ databases">
        <authorList>
            <person name="Peterson S.W."/>
        </authorList>
    </citation>
    <scope>NUCLEOTIDE SEQUENCE [LARGE SCALE GENOMIC DNA]</scope>
    <source>
        <strain evidence="6 7">ATCC 700028</strain>
    </source>
</reference>
<keyword evidence="2" id="KW-0717">Septation</keyword>
<dbReference type="RefSeq" id="WP_078692645.1">
    <property type="nucleotide sequence ID" value="NZ_FUWX01000004.1"/>
</dbReference>
<dbReference type="InterPro" id="IPR023052">
    <property type="entry name" value="Cell_div_SepF"/>
</dbReference>
<evidence type="ECO:0000313" key="6">
    <source>
        <dbReference type="EMBL" id="SJZ33933.1"/>
    </source>
</evidence>
<dbReference type="InterPro" id="IPR038594">
    <property type="entry name" value="SepF-like_sf"/>
</dbReference>
<dbReference type="PANTHER" id="PTHR35798:SF1">
    <property type="entry name" value="CELL DIVISION PROTEIN SEPF"/>
    <property type="match status" value="1"/>
</dbReference>
<keyword evidence="3" id="KW-0131">Cell cycle</keyword>
<organism evidence="6 7">
    <name type="scientific">Cetobacterium ceti</name>
    <dbReference type="NCBI Taxonomy" id="180163"/>
    <lineage>
        <taxon>Bacteria</taxon>
        <taxon>Fusobacteriati</taxon>
        <taxon>Fusobacteriota</taxon>
        <taxon>Fusobacteriia</taxon>
        <taxon>Fusobacteriales</taxon>
        <taxon>Fusobacteriaceae</taxon>
        <taxon>Cetobacterium</taxon>
    </lineage>
</organism>
<sequence length="161" mass="18606">MMGGKGEAIRNKFKSFKEMIGIDTEEEESINLTGIQDIEIEEDIEEEVISPRIEQTTPKAQDQQQGQPYQTVFVDPRSFNDCTKIAKYIKEDKMVTLNLEYLDNKEAQRMMDFLSGAMSIKEAKFVEISKKVYTSIPKSMKFHYEGKSDLKQRAFLNISKD</sequence>
<keyword evidence="7" id="KW-1185">Reference proteome</keyword>
<dbReference type="EMBL" id="FUWX01000004">
    <property type="protein sequence ID" value="SJZ33933.1"/>
    <property type="molecule type" value="Genomic_DNA"/>
</dbReference>
<dbReference type="Pfam" id="PF04472">
    <property type="entry name" value="SepF"/>
    <property type="match status" value="1"/>
</dbReference>
<dbReference type="PANTHER" id="PTHR35798">
    <property type="entry name" value="CELL DIVISION PROTEIN SEPF"/>
    <property type="match status" value="1"/>
</dbReference>
<proteinExistence type="predicted"/>